<reference evidence="4" key="1">
    <citation type="submission" date="2019-02" db="EMBL/GenBank/DDBJ databases">
        <authorList>
            <person name="Gruber-Vodicka R. H."/>
            <person name="Seah K. B. B."/>
        </authorList>
    </citation>
    <scope>NUCLEOTIDE SEQUENCE</scope>
    <source>
        <strain evidence="4">BECK_BY1</strain>
        <strain evidence="5">BECK_BY2</strain>
        <strain evidence="3">BECK_BY3</strain>
    </source>
</reference>
<evidence type="ECO:0000313" key="5">
    <source>
        <dbReference type="EMBL" id="VFK64710.1"/>
    </source>
</evidence>
<dbReference type="EMBL" id="CAADFY010000101">
    <property type="protein sequence ID" value="VFK56985.1"/>
    <property type="molecule type" value="Genomic_DNA"/>
</dbReference>
<dbReference type="Pfam" id="PF10047">
    <property type="entry name" value="DUF2281"/>
    <property type="match status" value="1"/>
</dbReference>
<protein>
    <recommendedName>
        <fullName evidence="2">DUF2281 domain-containing protein</fullName>
    </recommendedName>
</protein>
<feature type="domain" description="DUF2281" evidence="2">
    <location>
        <begin position="31"/>
        <end position="56"/>
    </location>
</feature>
<evidence type="ECO:0000313" key="4">
    <source>
        <dbReference type="EMBL" id="VFK60715.1"/>
    </source>
</evidence>
<dbReference type="InterPro" id="IPR018739">
    <property type="entry name" value="DUF2281"/>
</dbReference>
<evidence type="ECO:0000259" key="2">
    <source>
        <dbReference type="Pfam" id="PF10047"/>
    </source>
</evidence>
<evidence type="ECO:0000313" key="3">
    <source>
        <dbReference type="EMBL" id="VFK56985.1"/>
    </source>
</evidence>
<dbReference type="EMBL" id="CAADFV010000098">
    <property type="protein sequence ID" value="VFK64710.1"/>
    <property type="molecule type" value="Genomic_DNA"/>
</dbReference>
<proteinExistence type="predicted"/>
<evidence type="ECO:0000256" key="1">
    <source>
        <dbReference type="SAM" id="MobiDB-lite"/>
    </source>
</evidence>
<name>A0A451A3V2_9GAMM</name>
<dbReference type="EMBL" id="CAADFX010000133">
    <property type="protein sequence ID" value="VFK60715.1"/>
    <property type="molecule type" value="Genomic_DNA"/>
</dbReference>
<gene>
    <name evidence="4" type="ORF">BECKTUN1418D_GA0071000_11336</name>
    <name evidence="5" type="ORF">BECKTUN1418E_GA0071001_10983</name>
    <name evidence="3" type="ORF">BECKTUN1418F_GA0071002_110110</name>
</gene>
<accession>A0A451A3V2</accession>
<dbReference type="AlphaFoldDB" id="A0A451A3V2"/>
<feature type="region of interest" description="Disordered" evidence="1">
    <location>
        <begin position="96"/>
        <end position="115"/>
    </location>
</feature>
<sequence length="115" mass="12819">MSRTYAKAINAVYQQKQNNPVSANSMNTDSIECKFKALPDDLKTEVLDFIDFLMAEGTHGIARNPFDSILEGGGSDSKEQYLHSYLTKALGNAVPDDRRKRSSRLINEASPHIFP</sequence>
<organism evidence="4">
    <name type="scientific">Candidatus Kentrum sp. TUN</name>
    <dbReference type="NCBI Taxonomy" id="2126343"/>
    <lineage>
        <taxon>Bacteria</taxon>
        <taxon>Pseudomonadati</taxon>
        <taxon>Pseudomonadota</taxon>
        <taxon>Gammaproteobacteria</taxon>
        <taxon>Candidatus Kentrum</taxon>
    </lineage>
</organism>